<gene>
    <name evidence="4" type="ORF">K8V11_12605</name>
</gene>
<organism evidence="4 5">
    <name type="scientific">Dietzia timorensis</name>
    <dbReference type="NCBI Taxonomy" id="499555"/>
    <lineage>
        <taxon>Bacteria</taxon>
        <taxon>Bacillati</taxon>
        <taxon>Actinomycetota</taxon>
        <taxon>Actinomycetes</taxon>
        <taxon>Mycobacteriales</taxon>
        <taxon>Dietziaceae</taxon>
        <taxon>Dietzia</taxon>
    </lineage>
</organism>
<dbReference type="InterPro" id="IPR016181">
    <property type="entry name" value="Acyl_CoA_acyltransferase"/>
</dbReference>
<evidence type="ECO:0000259" key="3">
    <source>
        <dbReference type="PROSITE" id="PS51186"/>
    </source>
</evidence>
<dbReference type="InterPro" id="IPR050832">
    <property type="entry name" value="Bact_Acetyltransf"/>
</dbReference>
<dbReference type="SUPFAM" id="SSF55729">
    <property type="entry name" value="Acyl-CoA N-acyltransferases (Nat)"/>
    <property type="match status" value="1"/>
</dbReference>
<dbReference type="EMBL" id="DYXM01000240">
    <property type="protein sequence ID" value="HJE91838.1"/>
    <property type="molecule type" value="Genomic_DNA"/>
</dbReference>
<proteinExistence type="predicted"/>
<evidence type="ECO:0000313" key="4">
    <source>
        <dbReference type="EMBL" id="HJE91838.1"/>
    </source>
</evidence>
<dbReference type="PROSITE" id="PS51186">
    <property type="entry name" value="GNAT"/>
    <property type="match status" value="1"/>
</dbReference>
<dbReference type="Proteomes" id="UP000776650">
    <property type="component" value="Unassembled WGS sequence"/>
</dbReference>
<reference evidence="4" key="2">
    <citation type="submission" date="2021-09" db="EMBL/GenBank/DDBJ databases">
        <authorList>
            <person name="Gilroy R."/>
        </authorList>
    </citation>
    <scope>NUCLEOTIDE SEQUENCE</scope>
    <source>
        <strain evidence="4">ChiGjej1B1-18357</strain>
    </source>
</reference>
<dbReference type="CDD" id="cd04301">
    <property type="entry name" value="NAT_SF"/>
    <property type="match status" value="1"/>
</dbReference>
<dbReference type="Gene3D" id="3.40.630.30">
    <property type="match status" value="1"/>
</dbReference>
<dbReference type="Pfam" id="PF00583">
    <property type="entry name" value="Acetyltransf_1"/>
    <property type="match status" value="1"/>
</dbReference>
<dbReference type="PANTHER" id="PTHR43877">
    <property type="entry name" value="AMINOALKYLPHOSPHONATE N-ACETYLTRANSFERASE-RELATED-RELATED"/>
    <property type="match status" value="1"/>
</dbReference>
<accession>A0A921F7H5</accession>
<dbReference type="GO" id="GO:0016747">
    <property type="term" value="F:acyltransferase activity, transferring groups other than amino-acyl groups"/>
    <property type="evidence" value="ECO:0007669"/>
    <property type="project" value="InterPro"/>
</dbReference>
<evidence type="ECO:0000256" key="1">
    <source>
        <dbReference type="ARBA" id="ARBA00022679"/>
    </source>
</evidence>
<feature type="domain" description="N-acetyltransferase" evidence="3">
    <location>
        <begin position="5"/>
        <end position="156"/>
    </location>
</feature>
<name>A0A921F7H5_9ACTN</name>
<sequence>MATAMKIREADLSSPELQDFLAAHLEEMTPTVPASSQHALGPGEFSAPGVRLWEGRLDGLFAGTVAVRRIGVGQVELKTMRIEPALRGRGLARELLEFVLEKARESHEMTVFLETGAADHFAPARGLYASAGFIKCGPYGTFDDDPHSVFMRLDLGAEVSS</sequence>
<evidence type="ECO:0000313" key="5">
    <source>
        <dbReference type="Proteomes" id="UP000776650"/>
    </source>
</evidence>
<reference evidence="4" key="1">
    <citation type="journal article" date="2021" name="PeerJ">
        <title>Extensive microbial diversity within the chicken gut microbiome revealed by metagenomics and culture.</title>
        <authorList>
            <person name="Gilroy R."/>
            <person name="Ravi A."/>
            <person name="Getino M."/>
            <person name="Pursley I."/>
            <person name="Horton D.L."/>
            <person name="Alikhan N.F."/>
            <person name="Baker D."/>
            <person name="Gharbi K."/>
            <person name="Hall N."/>
            <person name="Watson M."/>
            <person name="Adriaenssens E.M."/>
            <person name="Foster-Nyarko E."/>
            <person name="Jarju S."/>
            <person name="Secka A."/>
            <person name="Antonio M."/>
            <person name="Oren A."/>
            <person name="Chaudhuri R.R."/>
            <person name="La Ragione R."/>
            <person name="Hildebrand F."/>
            <person name="Pallen M.J."/>
        </authorList>
    </citation>
    <scope>NUCLEOTIDE SEQUENCE</scope>
    <source>
        <strain evidence="4">ChiGjej1B1-18357</strain>
    </source>
</reference>
<evidence type="ECO:0000256" key="2">
    <source>
        <dbReference type="ARBA" id="ARBA00023315"/>
    </source>
</evidence>
<protein>
    <submittedName>
        <fullName evidence="4">GNAT family N-acetyltransferase</fullName>
    </submittedName>
</protein>
<keyword evidence="1" id="KW-0808">Transferase</keyword>
<dbReference type="AlphaFoldDB" id="A0A921F7H5"/>
<dbReference type="RefSeq" id="WP_303914861.1">
    <property type="nucleotide sequence ID" value="NZ_DYXM01000240.1"/>
</dbReference>
<dbReference type="InterPro" id="IPR000182">
    <property type="entry name" value="GNAT_dom"/>
</dbReference>
<comment type="caution">
    <text evidence="4">The sequence shown here is derived from an EMBL/GenBank/DDBJ whole genome shotgun (WGS) entry which is preliminary data.</text>
</comment>
<keyword evidence="2" id="KW-0012">Acyltransferase</keyword>
<dbReference type="PANTHER" id="PTHR43877:SF5">
    <property type="entry name" value="BLL8307 PROTEIN"/>
    <property type="match status" value="1"/>
</dbReference>